<dbReference type="Gene3D" id="1.10.150.130">
    <property type="match status" value="1"/>
</dbReference>
<dbReference type="GO" id="GO:0006310">
    <property type="term" value="P:DNA recombination"/>
    <property type="evidence" value="ECO:0007669"/>
    <property type="project" value="UniProtKB-KW"/>
</dbReference>
<name>A0A1M5QGQ8_9FIRM</name>
<evidence type="ECO:0000256" key="5">
    <source>
        <dbReference type="ARBA" id="ARBA00023172"/>
    </source>
</evidence>
<feature type="domain" description="Tyr recombinase" evidence="7">
    <location>
        <begin position="111"/>
        <end position="291"/>
    </location>
</feature>
<dbReference type="InterPro" id="IPR010998">
    <property type="entry name" value="Integrase_recombinase_N"/>
</dbReference>
<protein>
    <submittedName>
        <fullName evidence="9">Integrase/recombinase XerC</fullName>
    </submittedName>
</protein>
<comment type="function">
    <text evidence="1">Site-specific tyrosine recombinase, which acts by catalyzing the cutting and rejoining of the recombining DNA molecules.</text>
</comment>
<dbReference type="InterPro" id="IPR004107">
    <property type="entry name" value="Integrase_SAM-like_N"/>
</dbReference>
<dbReference type="Pfam" id="PF00589">
    <property type="entry name" value="Phage_integrase"/>
    <property type="match status" value="1"/>
</dbReference>
<dbReference type="InterPro" id="IPR050090">
    <property type="entry name" value="Tyrosine_recombinase_XerCD"/>
</dbReference>
<dbReference type="InterPro" id="IPR044068">
    <property type="entry name" value="CB"/>
</dbReference>
<evidence type="ECO:0000313" key="9">
    <source>
        <dbReference type="EMBL" id="SHH13287.1"/>
    </source>
</evidence>
<dbReference type="PROSITE" id="PS51900">
    <property type="entry name" value="CB"/>
    <property type="match status" value="1"/>
</dbReference>
<dbReference type="InterPro" id="IPR013762">
    <property type="entry name" value="Integrase-like_cat_sf"/>
</dbReference>
<keyword evidence="5" id="KW-0233">DNA recombination</keyword>
<evidence type="ECO:0000256" key="3">
    <source>
        <dbReference type="ARBA" id="ARBA00022908"/>
    </source>
</evidence>
<dbReference type="Gene3D" id="1.10.443.10">
    <property type="entry name" value="Intergrase catalytic core"/>
    <property type="match status" value="1"/>
</dbReference>
<dbReference type="STRING" id="1123350.SAMN02744040_00940"/>
<evidence type="ECO:0000259" key="7">
    <source>
        <dbReference type="PROSITE" id="PS51898"/>
    </source>
</evidence>
<reference evidence="10" key="1">
    <citation type="submission" date="2016-11" db="EMBL/GenBank/DDBJ databases">
        <authorList>
            <person name="Varghese N."/>
            <person name="Submissions S."/>
        </authorList>
    </citation>
    <scope>NUCLEOTIDE SEQUENCE [LARGE SCALE GENOMIC DNA]</scope>
    <source>
        <strain evidence="10">DSM 15285</strain>
    </source>
</reference>
<proteinExistence type="inferred from homology"/>
<sequence length="296" mass="34776">MNEKGFYMNDFMEYLKAHDKSNGTLKTYNLNVMNFINYYKETFDEEFIASNIILMDLQDWRTYMVTRGLKANTINNRIAAIKEYFTFLQNKNIIKTNPAVALKKIKLNNSIQKKTFTLKEFKRIKRAIYKEGNVLDIFIFELFSKSGVRITEAINIKVSDLTITERIGGSNLRVIGKNRKERLIPLHLDIRKALESYLPWRNKHKFKNSPYLLISERAKQFTRSGLYKRFLKYQYLTCIKIHPHRFRSFFATQIVKSNPINVAQNLLGHSSITTTQKYLSTEKEDIIAAINSLENL</sequence>
<evidence type="ECO:0000259" key="8">
    <source>
        <dbReference type="PROSITE" id="PS51900"/>
    </source>
</evidence>
<feature type="domain" description="Core-binding (CB)" evidence="8">
    <location>
        <begin position="2"/>
        <end position="89"/>
    </location>
</feature>
<dbReference type="AlphaFoldDB" id="A0A1M5QGQ8"/>
<dbReference type="Pfam" id="PF02899">
    <property type="entry name" value="Phage_int_SAM_1"/>
    <property type="match status" value="1"/>
</dbReference>
<dbReference type="InterPro" id="IPR002104">
    <property type="entry name" value="Integrase_catalytic"/>
</dbReference>
<dbReference type="PROSITE" id="PS51898">
    <property type="entry name" value="TYR_RECOMBINASE"/>
    <property type="match status" value="1"/>
</dbReference>
<dbReference type="Proteomes" id="UP000242520">
    <property type="component" value="Unassembled WGS sequence"/>
</dbReference>
<organism evidence="9 10">
    <name type="scientific">Tepidibacter thalassicus DSM 15285</name>
    <dbReference type="NCBI Taxonomy" id="1123350"/>
    <lineage>
        <taxon>Bacteria</taxon>
        <taxon>Bacillati</taxon>
        <taxon>Bacillota</taxon>
        <taxon>Clostridia</taxon>
        <taxon>Peptostreptococcales</taxon>
        <taxon>Peptostreptococcaceae</taxon>
        <taxon>Tepidibacter</taxon>
    </lineage>
</organism>
<dbReference type="GO" id="GO:0015074">
    <property type="term" value="P:DNA integration"/>
    <property type="evidence" value="ECO:0007669"/>
    <property type="project" value="UniProtKB-KW"/>
</dbReference>
<dbReference type="RefSeq" id="WP_072724149.1">
    <property type="nucleotide sequence ID" value="NZ_FQXH01000008.1"/>
</dbReference>
<evidence type="ECO:0000256" key="2">
    <source>
        <dbReference type="ARBA" id="ARBA00008857"/>
    </source>
</evidence>
<keyword evidence="4 6" id="KW-0238">DNA-binding</keyword>
<keyword evidence="10" id="KW-1185">Reference proteome</keyword>
<keyword evidence="3" id="KW-0229">DNA integration</keyword>
<comment type="similarity">
    <text evidence="2">Belongs to the 'phage' integrase family.</text>
</comment>
<evidence type="ECO:0000256" key="4">
    <source>
        <dbReference type="ARBA" id="ARBA00023125"/>
    </source>
</evidence>
<evidence type="ECO:0000256" key="1">
    <source>
        <dbReference type="ARBA" id="ARBA00003283"/>
    </source>
</evidence>
<dbReference type="InterPro" id="IPR011010">
    <property type="entry name" value="DNA_brk_join_enz"/>
</dbReference>
<accession>A0A1M5QGQ8</accession>
<gene>
    <name evidence="9" type="ORF">SAMN02744040_00940</name>
</gene>
<dbReference type="OrthoDB" id="9801717at2"/>
<evidence type="ECO:0000256" key="6">
    <source>
        <dbReference type="PROSITE-ProRule" id="PRU01248"/>
    </source>
</evidence>
<dbReference type="PANTHER" id="PTHR30349">
    <property type="entry name" value="PHAGE INTEGRASE-RELATED"/>
    <property type="match status" value="1"/>
</dbReference>
<dbReference type="SUPFAM" id="SSF56349">
    <property type="entry name" value="DNA breaking-rejoining enzymes"/>
    <property type="match status" value="1"/>
</dbReference>
<dbReference type="EMBL" id="FQXH01000008">
    <property type="protein sequence ID" value="SHH13287.1"/>
    <property type="molecule type" value="Genomic_DNA"/>
</dbReference>
<dbReference type="GO" id="GO:0003677">
    <property type="term" value="F:DNA binding"/>
    <property type="evidence" value="ECO:0007669"/>
    <property type="project" value="UniProtKB-UniRule"/>
</dbReference>
<dbReference type="PANTHER" id="PTHR30349:SF41">
    <property type="entry name" value="INTEGRASE_RECOMBINASE PROTEIN MJ0367-RELATED"/>
    <property type="match status" value="1"/>
</dbReference>
<evidence type="ECO:0000313" key="10">
    <source>
        <dbReference type="Proteomes" id="UP000242520"/>
    </source>
</evidence>